<feature type="compositionally biased region" description="Low complexity" evidence="1">
    <location>
        <begin position="272"/>
        <end position="315"/>
    </location>
</feature>
<dbReference type="PANTHER" id="PTHR24020:SF20">
    <property type="entry name" value="PH DOMAIN-CONTAINING PROTEIN"/>
    <property type="match status" value="1"/>
</dbReference>
<dbReference type="Pfam" id="PF00092">
    <property type="entry name" value="VWA"/>
    <property type="match status" value="3"/>
</dbReference>
<feature type="region of interest" description="Disordered" evidence="1">
    <location>
        <begin position="268"/>
        <end position="315"/>
    </location>
</feature>
<keyword evidence="4" id="KW-1185">Reference proteome</keyword>
<feature type="non-terminal residue" evidence="3">
    <location>
        <position position="1"/>
    </location>
</feature>
<dbReference type="InterPro" id="IPR036465">
    <property type="entry name" value="vWFA_dom_sf"/>
</dbReference>
<feature type="domain" description="VWFA" evidence="2">
    <location>
        <begin position="90"/>
        <end position="257"/>
    </location>
</feature>
<feature type="domain" description="VWFA" evidence="2">
    <location>
        <begin position="572"/>
        <end position="742"/>
    </location>
</feature>
<dbReference type="Gene3D" id="3.40.50.410">
    <property type="entry name" value="von Willebrand factor, type A domain"/>
    <property type="match status" value="3"/>
</dbReference>
<evidence type="ECO:0000313" key="4">
    <source>
        <dbReference type="Proteomes" id="UP001497497"/>
    </source>
</evidence>
<dbReference type="AlphaFoldDB" id="A0AAV2HEN2"/>
<dbReference type="SUPFAM" id="SSF53300">
    <property type="entry name" value="vWA-like"/>
    <property type="match status" value="3"/>
</dbReference>
<feature type="region of interest" description="Disordered" evidence="1">
    <location>
        <begin position="1"/>
        <end position="83"/>
    </location>
</feature>
<dbReference type="InterPro" id="IPR002035">
    <property type="entry name" value="VWF_A"/>
</dbReference>
<proteinExistence type="predicted"/>
<evidence type="ECO:0000256" key="1">
    <source>
        <dbReference type="SAM" id="MobiDB-lite"/>
    </source>
</evidence>
<feature type="compositionally biased region" description="Low complexity" evidence="1">
    <location>
        <begin position="1"/>
        <end position="77"/>
    </location>
</feature>
<feature type="non-terminal residue" evidence="3">
    <location>
        <position position="748"/>
    </location>
</feature>
<feature type="domain" description="VWFA" evidence="2">
    <location>
        <begin position="333"/>
        <end position="500"/>
    </location>
</feature>
<evidence type="ECO:0000313" key="3">
    <source>
        <dbReference type="EMBL" id="CAL1530591.1"/>
    </source>
</evidence>
<feature type="compositionally biased region" description="Low complexity" evidence="1">
    <location>
        <begin position="532"/>
        <end position="553"/>
    </location>
</feature>
<dbReference type="PANTHER" id="PTHR24020">
    <property type="entry name" value="COLLAGEN ALPHA"/>
    <property type="match status" value="1"/>
</dbReference>
<reference evidence="3 4" key="1">
    <citation type="submission" date="2024-04" db="EMBL/GenBank/DDBJ databases">
        <authorList>
            <consortium name="Genoscope - CEA"/>
            <person name="William W."/>
        </authorList>
    </citation>
    <scope>NUCLEOTIDE SEQUENCE [LARGE SCALE GENOMIC DNA]</scope>
</reference>
<dbReference type="PROSITE" id="PS50234">
    <property type="entry name" value="VWFA"/>
    <property type="match status" value="3"/>
</dbReference>
<feature type="region of interest" description="Disordered" evidence="1">
    <location>
        <begin position="529"/>
        <end position="553"/>
    </location>
</feature>
<protein>
    <recommendedName>
        <fullName evidence="2">VWFA domain-containing protein</fullName>
    </recommendedName>
</protein>
<dbReference type="PRINTS" id="PR00453">
    <property type="entry name" value="VWFADOMAIN"/>
</dbReference>
<evidence type="ECO:0000259" key="2">
    <source>
        <dbReference type="PROSITE" id="PS50234"/>
    </source>
</evidence>
<name>A0AAV2HEN2_LYMST</name>
<comment type="caution">
    <text evidence="3">The sequence shown here is derived from an EMBL/GenBank/DDBJ whole genome shotgun (WGS) entry which is preliminary data.</text>
</comment>
<organism evidence="3 4">
    <name type="scientific">Lymnaea stagnalis</name>
    <name type="common">Great pond snail</name>
    <name type="synonym">Helix stagnalis</name>
    <dbReference type="NCBI Taxonomy" id="6523"/>
    <lineage>
        <taxon>Eukaryota</taxon>
        <taxon>Metazoa</taxon>
        <taxon>Spiralia</taxon>
        <taxon>Lophotrochozoa</taxon>
        <taxon>Mollusca</taxon>
        <taxon>Gastropoda</taxon>
        <taxon>Heterobranchia</taxon>
        <taxon>Euthyneura</taxon>
        <taxon>Panpulmonata</taxon>
        <taxon>Hygrophila</taxon>
        <taxon>Lymnaeoidea</taxon>
        <taxon>Lymnaeidae</taxon>
        <taxon>Lymnaea</taxon>
    </lineage>
</organism>
<dbReference type="EMBL" id="CAXITT010000072">
    <property type="protein sequence ID" value="CAL1530591.1"/>
    <property type="molecule type" value="Genomic_DNA"/>
</dbReference>
<dbReference type="Proteomes" id="UP001497497">
    <property type="component" value="Unassembled WGS sequence"/>
</dbReference>
<dbReference type="SMART" id="SM00327">
    <property type="entry name" value="VWA"/>
    <property type="match status" value="3"/>
</dbReference>
<gene>
    <name evidence="3" type="ORF">GSLYS_00004716001</name>
</gene>
<sequence>DTTPTTPTSDTTPTTPTPDTTPMTPTSDTTPTTATPDTTPNTPTPDTRPTTPTPDNTPTTPTPDTTPTTLRTETTPTELHGNGTCSGLADIVFVVDGSGSIGHGNFKIVLNFIRNITNLISTGGLMNFRIGMVTFSENATKIFDPYTYNDTESLDEVIANVHYPAQSTRTDLGLNLARSIFLDNGLSHVILLLTDGQSSNRVETKLAADILRANNITTLSVGITESINRKELEYISGSENIFTVDDFNQLQSVLEGLVQKTCESILEKNNSATNTTPTTPTPDTTPATTIQDTTKKTPTSEITPTTPTPDTTPSLFTTPTASNGNETCHGLADIIFVVDGSGSIGLGNFKIVLTFIRSVTNQFSTGGLLNFGIGMVTFSENATKIFDTYTYNYTESMDEVIANVHYPAQSTRTDLGLNLARSMFLDNGRSHVILLLTDGQSSNRLATKLAADVLRADNITTLSVGITESINRKELEYISGSENIFTVDDFNQLQSVLGALVQRTCESIHEKDNSVTITTHREDTTLMTSRAETTPRTPTLDTTSRTPTPDTEPCLFTTPTETPNLFCPGKADIVFVVDASGSIGKSNYEIVLSFVTNITAVLASGVPSDVRFGMVVYSGNVTQVFNLNTYNDIQEIQKAIATAPYFASVTRTDAGLDLAREMLTSEGRVHASHIVILLTDGISTARDQTKLAAQRLRDNNITAISIGVTDAVNPFELNEISLPGNVLLVGEFYLLRNVLIHLARQTCK</sequence>
<dbReference type="CDD" id="cd01450">
    <property type="entry name" value="vWFA_subfamily_ECM"/>
    <property type="match status" value="1"/>
</dbReference>
<accession>A0AAV2HEN2</accession>
<dbReference type="InterPro" id="IPR050525">
    <property type="entry name" value="ECM_Assembly_Org"/>
</dbReference>